<keyword evidence="3" id="KW-1185">Reference proteome</keyword>
<dbReference type="AlphaFoldDB" id="A0A835Z0T6"/>
<dbReference type="InterPro" id="IPR011993">
    <property type="entry name" value="PH-like_dom_sf"/>
</dbReference>
<dbReference type="Proteomes" id="UP000664859">
    <property type="component" value="Unassembled WGS sequence"/>
</dbReference>
<protein>
    <submittedName>
        <fullName evidence="2">Uncharacterized protein</fullName>
    </submittedName>
</protein>
<name>A0A835Z0T6_9STRA</name>
<proteinExistence type="predicted"/>
<sequence length="271" mass="28815">MAWLDVSSGAWDFGVLLGVLLGCGITTPSFCTLPTQHRHLAHIESQRIPTATLSSPAPHQPPASACGVAYWIRAQNARRAARRKALPTDDPWGARVEGARARARRKGSGGSSRGAGGGAPSSVGASHVHRYLFAEPLPPFPPCRTTSFGDFNQEMLASFQSVMGDGVECTWHRDGARHREIKLALRGADRLVWGTIGKKPKNSMMLSSVVMVRPGSGSPQFAPDAAPDLCMSLLCKDGSSLDVEVNTVLERDGIVEGFSMAVGAVMRASTP</sequence>
<dbReference type="EMBL" id="JAFCMP010000139">
    <property type="protein sequence ID" value="KAG5185181.1"/>
    <property type="molecule type" value="Genomic_DNA"/>
</dbReference>
<accession>A0A835Z0T6</accession>
<evidence type="ECO:0000313" key="3">
    <source>
        <dbReference type="Proteomes" id="UP000664859"/>
    </source>
</evidence>
<gene>
    <name evidence="2" type="ORF">JKP88DRAFT_255069</name>
</gene>
<evidence type="ECO:0000313" key="2">
    <source>
        <dbReference type="EMBL" id="KAG5185181.1"/>
    </source>
</evidence>
<feature type="compositionally biased region" description="Gly residues" evidence="1">
    <location>
        <begin position="108"/>
        <end position="119"/>
    </location>
</feature>
<feature type="region of interest" description="Disordered" evidence="1">
    <location>
        <begin position="83"/>
        <end position="122"/>
    </location>
</feature>
<evidence type="ECO:0000256" key="1">
    <source>
        <dbReference type="SAM" id="MobiDB-lite"/>
    </source>
</evidence>
<comment type="caution">
    <text evidence="2">The sequence shown here is derived from an EMBL/GenBank/DDBJ whole genome shotgun (WGS) entry which is preliminary data.</text>
</comment>
<organism evidence="2 3">
    <name type="scientific">Tribonema minus</name>
    <dbReference type="NCBI Taxonomy" id="303371"/>
    <lineage>
        <taxon>Eukaryota</taxon>
        <taxon>Sar</taxon>
        <taxon>Stramenopiles</taxon>
        <taxon>Ochrophyta</taxon>
        <taxon>PX clade</taxon>
        <taxon>Xanthophyceae</taxon>
        <taxon>Tribonematales</taxon>
        <taxon>Tribonemataceae</taxon>
        <taxon>Tribonema</taxon>
    </lineage>
</organism>
<reference evidence="2" key="1">
    <citation type="submission" date="2021-02" db="EMBL/GenBank/DDBJ databases">
        <title>First Annotated Genome of the Yellow-green Alga Tribonema minus.</title>
        <authorList>
            <person name="Mahan K.M."/>
        </authorList>
    </citation>
    <scope>NUCLEOTIDE SEQUENCE</scope>
    <source>
        <strain evidence="2">UTEX B ZZ1240</strain>
    </source>
</reference>
<dbReference type="Gene3D" id="2.30.29.30">
    <property type="entry name" value="Pleckstrin-homology domain (PH domain)/Phosphotyrosine-binding domain (PTB)"/>
    <property type="match status" value="1"/>
</dbReference>